<protein>
    <submittedName>
        <fullName evidence="1">Uncharacterized protein</fullName>
    </submittedName>
</protein>
<reference evidence="1" key="1">
    <citation type="submission" date="2021-09" db="EMBL/GenBank/DDBJ databases">
        <authorList>
            <consortium name="AG Swart"/>
            <person name="Singh M."/>
            <person name="Singh A."/>
            <person name="Seah K."/>
            <person name="Emmerich C."/>
        </authorList>
    </citation>
    <scope>NUCLEOTIDE SEQUENCE</scope>
    <source>
        <strain evidence="1">ATCC30299</strain>
    </source>
</reference>
<gene>
    <name evidence="1" type="ORF">BSTOLATCC_MIC36598</name>
</gene>
<dbReference type="Proteomes" id="UP001162131">
    <property type="component" value="Unassembled WGS sequence"/>
</dbReference>
<sequence length="230" mass="27191">MKPYIQLYKKKRNSDIQQLPDRCASSTIKALLNEGRNLYRKHHRLFSQGCTALSTNETPDLPSEDLQIPHLRVEFPKKFLNNESTQIDEYFHHEDPYESEDSEFTNQLLRKWANPTVYKEERKSHNFSERQTPVSLFDVSFDRPRTYKFHMNKTIMPKNVLRGKLYKGKIKEIGKKGGNLKKIDDLRVKSPKFFKDALEKVDKISKRHESMNPWTRVAGWRLKSSSVYVN</sequence>
<organism evidence="1 2">
    <name type="scientific">Blepharisma stoltei</name>
    <dbReference type="NCBI Taxonomy" id="1481888"/>
    <lineage>
        <taxon>Eukaryota</taxon>
        <taxon>Sar</taxon>
        <taxon>Alveolata</taxon>
        <taxon>Ciliophora</taxon>
        <taxon>Postciliodesmatophora</taxon>
        <taxon>Heterotrichea</taxon>
        <taxon>Heterotrichida</taxon>
        <taxon>Blepharismidae</taxon>
        <taxon>Blepharisma</taxon>
    </lineage>
</organism>
<proteinExistence type="predicted"/>
<name>A0AAU9J9K6_9CILI</name>
<comment type="caution">
    <text evidence="1">The sequence shown here is derived from an EMBL/GenBank/DDBJ whole genome shotgun (WGS) entry which is preliminary data.</text>
</comment>
<evidence type="ECO:0000313" key="1">
    <source>
        <dbReference type="EMBL" id="CAG9324819.1"/>
    </source>
</evidence>
<accession>A0AAU9J9K6</accession>
<keyword evidence="2" id="KW-1185">Reference proteome</keyword>
<dbReference type="AlphaFoldDB" id="A0AAU9J9K6"/>
<dbReference type="EMBL" id="CAJZBQ010000036">
    <property type="protein sequence ID" value="CAG9324819.1"/>
    <property type="molecule type" value="Genomic_DNA"/>
</dbReference>
<evidence type="ECO:0000313" key="2">
    <source>
        <dbReference type="Proteomes" id="UP001162131"/>
    </source>
</evidence>